<dbReference type="Proteomes" id="UP000436088">
    <property type="component" value="Unassembled WGS sequence"/>
</dbReference>
<reference evidence="2" key="1">
    <citation type="submission" date="2019-09" db="EMBL/GenBank/DDBJ databases">
        <title>Draft genome information of white flower Hibiscus syriacus.</title>
        <authorList>
            <person name="Kim Y.-M."/>
        </authorList>
    </citation>
    <scope>NUCLEOTIDE SEQUENCE [LARGE SCALE GENOMIC DNA]</scope>
    <source>
        <strain evidence="2">YM2019G1</strain>
    </source>
</reference>
<evidence type="ECO:0000313" key="2">
    <source>
        <dbReference type="EMBL" id="KAE8697169.1"/>
    </source>
</evidence>
<proteinExistence type="predicted"/>
<dbReference type="PANTHER" id="PTHR33591">
    <property type="entry name" value="BETA-CAROTENE ISOMERASE D27"/>
    <property type="match status" value="1"/>
</dbReference>
<name>A0A6A3A1P9_HIBSY</name>
<dbReference type="Pfam" id="PF13225">
    <property type="entry name" value="D27-like_C"/>
    <property type="match status" value="1"/>
</dbReference>
<dbReference type="InterPro" id="IPR025114">
    <property type="entry name" value="D27-like_C"/>
</dbReference>
<evidence type="ECO:0000259" key="1">
    <source>
        <dbReference type="Pfam" id="PF13225"/>
    </source>
</evidence>
<feature type="domain" description="Beta-carotene isomerase D27-like C-terminal" evidence="1">
    <location>
        <begin position="70"/>
        <end position="102"/>
    </location>
</feature>
<organism evidence="2 3">
    <name type="scientific">Hibiscus syriacus</name>
    <name type="common">Rose of Sharon</name>
    <dbReference type="NCBI Taxonomy" id="106335"/>
    <lineage>
        <taxon>Eukaryota</taxon>
        <taxon>Viridiplantae</taxon>
        <taxon>Streptophyta</taxon>
        <taxon>Embryophyta</taxon>
        <taxon>Tracheophyta</taxon>
        <taxon>Spermatophyta</taxon>
        <taxon>Magnoliopsida</taxon>
        <taxon>eudicotyledons</taxon>
        <taxon>Gunneridae</taxon>
        <taxon>Pentapetalae</taxon>
        <taxon>rosids</taxon>
        <taxon>malvids</taxon>
        <taxon>Malvales</taxon>
        <taxon>Malvaceae</taxon>
        <taxon>Malvoideae</taxon>
        <taxon>Hibiscus</taxon>
    </lineage>
</organism>
<dbReference type="GO" id="GO:0005506">
    <property type="term" value="F:iron ion binding"/>
    <property type="evidence" value="ECO:0007669"/>
    <property type="project" value="InterPro"/>
</dbReference>
<keyword evidence="3" id="KW-1185">Reference proteome</keyword>
<dbReference type="AlphaFoldDB" id="A0A6A3A1P9"/>
<dbReference type="PANTHER" id="PTHR33591:SF2">
    <property type="entry name" value="BETA-CAROTENE ISOMERASE D27"/>
    <property type="match status" value="1"/>
</dbReference>
<evidence type="ECO:0000313" key="3">
    <source>
        <dbReference type="Proteomes" id="UP000436088"/>
    </source>
</evidence>
<sequence length="137" mass="15734">MKPLALALHAPQTMLTLFPHSKSLLQNRRFSPAFCSSVSSETIQIQRSKLEYKKGILDDFFLDFFRNKLSFFKDYVGVPLVMEPNFNDYSCQFKFGVNPPLPENDDTLKQPCLDICPIANKRRVIQKNVDVMTCPKA</sequence>
<protein>
    <submittedName>
        <fullName evidence="2">Tetratricopeptide repeat (TPR)-like superfamily protein</fullName>
    </submittedName>
</protein>
<accession>A0A6A3A1P9</accession>
<comment type="caution">
    <text evidence="2">The sequence shown here is derived from an EMBL/GenBank/DDBJ whole genome shotgun (WGS) entry which is preliminary data.</text>
</comment>
<gene>
    <name evidence="2" type="ORF">F3Y22_tig00110630pilonHSYRG00057</name>
</gene>
<dbReference type="InterPro" id="IPR038938">
    <property type="entry name" value="D27-like"/>
</dbReference>
<dbReference type="EMBL" id="VEPZ02001054">
    <property type="protein sequence ID" value="KAE8697169.1"/>
    <property type="molecule type" value="Genomic_DNA"/>
</dbReference>